<dbReference type="OrthoDB" id="275901at2"/>
<dbReference type="RefSeq" id="WP_120973996.1">
    <property type="nucleotide sequence ID" value="NZ_RBZM01000001.1"/>
</dbReference>
<sequence>MEIVMLRDVIDDDLSIFFDQQMDTTANFMAAFTAKDPSDKVAFKAHWEKILNNETIIKKTVIYSGSVAGHVSSFEQFGEREVSYWIGREYWGKGVATEALSQFLDCITFRPLYARAAKDNIASIRVLEKCGFEIKGEDKGYSNSRAEEVEEYILKLYPKRKSPKTGLF</sequence>
<gene>
    <name evidence="2" type="ORF">D7Z26_01245</name>
</gene>
<organism evidence="2 3">
    <name type="scientific">Cohnella endophytica</name>
    <dbReference type="NCBI Taxonomy" id="2419778"/>
    <lineage>
        <taxon>Bacteria</taxon>
        <taxon>Bacillati</taxon>
        <taxon>Bacillota</taxon>
        <taxon>Bacilli</taxon>
        <taxon>Bacillales</taxon>
        <taxon>Paenibacillaceae</taxon>
        <taxon>Cohnella</taxon>
    </lineage>
</organism>
<dbReference type="AlphaFoldDB" id="A0A494Y665"/>
<evidence type="ECO:0000313" key="2">
    <source>
        <dbReference type="EMBL" id="RKP58160.1"/>
    </source>
</evidence>
<accession>A0A494Y665</accession>
<dbReference type="PROSITE" id="PS51186">
    <property type="entry name" value="GNAT"/>
    <property type="match status" value="1"/>
</dbReference>
<dbReference type="EMBL" id="RBZM01000001">
    <property type="protein sequence ID" value="RKP58160.1"/>
    <property type="molecule type" value="Genomic_DNA"/>
</dbReference>
<dbReference type="SUPFAM" id="SSF55729">
    <property type="entry name" value="Acyl-CoA N-acyltransferases (Nat)"/>
    <property type="match status" value="1"/>
</dbReference>
<dbReference type="InterPro" id="IPR000182">
    <property type="entry name" value="GNAT_dom"/>
</dbReference>
<keyword evidence="3" id="KW-1185">Reference proteome</keyword>
<keyword evidence="2" id="KW-0808">Transferase</keyword>
<evidence type="ECO:0000313" key="3">
    <source>
        <dbReference type="Proteomes" id="UP000282076"/>
    </source>
</evidence>
<reference evidence="2 3" key="1">
    <citation type="submission" date="2018-10" db="EMBL/GenBank/DDBJ databases">
        <title>Cohnella sp. M2MS4P-1, whole genome shotgun sequence.</title>
        <authorList>
            <person name="Tuo L."/>
        </authorList>
    </citation>
    <scope>NUCLEOTIDE SEQUENCE [LARGE SCALE GENOMIC DNA]</scope>
    <source>
        <strain evidence="2 3">M2MS4P-1</strain>
    </source>
</reference>
<dbReference type="InterPro" id="IPR016181">
    <property type="entry name" value="Acyl_CoA_acyltransferase"/>
</dbReference>
<dbReference type="GO" id="GO:0016747">
    <property type="term" value="F:acyltransferase activity, transferring groups other than amino-acyl groups"/>
    <property type="evidence" value="ECO:0007669"/>
    <property type="project" value="InterPro"/>
</dbReference>
<protein>
    <submittedName>
        <fullName evidence="2">GNAT family N-acetyltransferase</fullName>
    </submittedName>
</protein>
<dbReference type="PANTHER" id="PTHR43328">
    <property type="entry name" value="ACETYLTRANSFERASE-RELATED"/>
    <property type="match status" value="1"/>
</dbReference>
<dbReference type="Pfam" id="PF13302">
    <property type="entry name" value="Acetyltransf_3"/>
    <property type="match status" value="1"/>
</dbReference>
<dbReference type="Gene3D" id="3.40.630.30">
    <property type="match status" value="1"/>
</dbReference>
<dbReference type="PANTHER" id="PTHR43328:SF1">
    <property type="entry name" value="N-ACETYLTRANSFERASE DOMAIN-CONTAINING PROTEIN"/>
    <property type="match status" value="1"/>
</dbReference>
<name>A0A494Y665_9BACL</name>
<evidence type="ECO:0000259" key="1">
    <source>
        <dbReference type="PROSITE" id="PS51186"/>
    </source>
</evidence>
<feature type="domain" description="N-acetyltransferase" evidence="1">
    <location>
        <begin position="4"/>
        <end position="159"/>
    </location>
</feature>
<proteinExistence type="predicted"/>
<dbReference type="Proteomes" id="UP000282076">
    <property type="component" value="Unassembled WGS sequence"/>
</dbReference>
<comment type="caution">
    <text evidence="2">The sequence shown here is derived from an EMBL/GenBank/DDBJ whole genome shotgun (WGS) entry which is preliminary data.</text>
</comment>